<dbReference type="AlphaFoldDB" id="A0A4Y9ZMK6"/>
<name>A0A4Y9ZMK6_9AGAM</name>
<proteinExistence type="predicted"/>
<keyword evidence="2" id="KW-1185">Reference proteome</keyword>
<comment type="caution">
    <text evidence="1">The sequence shown here is derived from an EMBL/GenBank/DDBJ whole genome shotgun (WGS) entry which is preliminary data.</text>
</comment>
<organism evidence="1 2">
    <name type="scientific">Hericium alpestre</name>
    <dbReference type="NCBI Taxonomy" id="135208"/>
    <lineage>
        <taxon>Eukaryota</taxon>
        <taxon>Fungi</taxon>
        <taxon>Dikarya</taxon>
        <taxon>Basidiomycota</taxon>
        <taxon>Agaricomycotina</taxon>
        <taxon>Agaricomycetes</taxon>
        <taxon>Russulales</taxon>
        <taxon>Hericiaceae</taxon>
        <taxon>Hericium</taxon>
    </lineage>
</organism>
<protein>
    <submittedName>
        <fullName evidence="1">Uncharacterized protein</fullName>
    </submittedName>
</protein>
<gene>
    <name evidence="1" type="ORF">EWM64_g9263</name>
</gene>
<dbReference type="Proteomes" id="UP000298061">
    <property type="component" value="Unassembled WGS sequence"/>
</dbReference>
<dbReference type="EMBL" id="SFCI01001897">
    <property type="protein sequence ID" value="TFY74748.1"/>
    <property type="molecule type" value="Genomic_DNA"/>
</dbReference>
<evidence type="ECO:0000313" key="2">
    <source>
        <dbReference type="Proteomes" id="UP000298061"/>
    </source>
</evidence>
<evidence type="ECO:0000313" key="1">
    <source>
        <dbReference type="EMBL" id="TFY74748.1"/>
    </source>
</evidence>
<sequence length="73" mass="7543">MPVAGPAAAEPRQRSYAPLYGASTTEVLDALSVLVEFLDVAQLVWMLCTSPAGTIPQTVGGQRSAQGVRNGGL</sequence>
<accession>A0A4Y9ZMK6</accession>
<reference evidence="1 2" key="1">
    <citation type="submission" date="2019-02" db="EMBL/GenBank/DDBJ databases">
        <title>Genome sequencing of the rare red list fungi Hericium alpestre (H. flagellum).</title>
        <authorList>
            <person name="Buettner E."/>
            <person name="Kellner H."/>
        </authorList>
    </citation>
    <scope>NUCLEOTIDE SEQUENCE [LARGE SCALE GENOMIC DNA]</scope>
    <source>
        <strain evidence="1 2">DSM 108284</strain>
    </source>
</reference>